<dbReference type="InterPro" id="IPR036215">
    <property type="entry name" value="TM0957-like_sf"/>
</dbReference>
<protein>
    <submittedName>
        <fullName evidence="1">DUF2291 domain-containing protein</fullName>
    </submittedName>
</protein>
<evidence type="ECO:0000313" key="1">
    <source>
        <dbReference type="EMBL" id="MDT0687232.1"/>
    </source>
</evidence>
<dbReference type="Pfam" id="PF10054">
    <property type="entry name" value="DUF2291"/>
    <property type="match status" value="1"/>
</dbReference>
<dbReference type="EMBL" id="JAVRHN010000009">
    <property type="protein sequence ID" value="MDT0687232.1"/>
    <property type="molecule type" value="Genomic_DNA"/>
</dbReference>
<name>A0ABU3DU40_9FLAO</name>
<gene>
    <name evidence="1" type="ORF">RM541_12740</name>
</gene>
<dbReference type="RefSeq" id="WP_311500525.1">
    <property type="nucleotide sequence ID" value="NZ_JAVRHN010000009.1"/>
</dbReference>
<proteinExistence type="predicted"/>
<dbReference type="Gene3D" id="2.40.50.420">
    <property type="entry name" value="Envelope glycoprotein gp160, DUF2291, alpha/beta domain"/>
    <property type="match status" value="1"/>
</dbReference>
<dbReference type="SUPFAM" id="SSF141318">
    <property type="entry name" value="TM0957-like"/>
    <property type="match status" value="1"/>
</dbReference>
<sequence>MRLKKIKKILIATFILIAFISSISVQNLDEVKARAAHSEFDAASYAQEFWENKLIPNLSETMEINRLLELLREDPEKAFADHSKALGIGNIRYFMIKGEGQVAHIGENNITVVIHSDSSEKNIKIATEYIFGNAVRDASGKIDLQEFEQTMDFNMVSAEINKLVRQNVLPTLKEGAEVGNKLYFVGAMELNREQVNLENTEIIPVFVEFQQYKRKPSDEG</sequence>
<evidence type="ECO:0000313" key="2">
    <source>
        <dbReference type="Proteomes" id="UP001253848"/>
    </source>
</evidence>
<keyword evidence="2" id="KW-1185">Reference proteome</keyword>
<comment type="caution">
    <text evidence="1">The sequence shown here is derived from an EMBL/GenBank/DDBJ whole genome shotgun (WGS) entry which is preliminary data.</text>
</comment>
<organism evidence="1 2">
    <name type="scientific">Autumnicola psychrophila</name>
    <dbReference type="NCBI Taxonomy" id="3075592"/>
    <lineage>
        <taxon>Bacteria</taxon>
        <taxon>Pseudomonadati</taxon>
        <taxon>Bacteroidota</taxon>
        <taxon>Flavobacteriia</taxon>
        <taxon>Flavobacteriales</taxon>
        <taxon>Flavobacteriaceae</taxon>
        <taxon>Autumnicola</taxon>
    </lineage>
</organism>
<accession>A0ABU3DU40</accession>
<dbReference type="Gene3D" id="1.10.10.1260">
    <property type="entry name" value="Envelope glycoprotein gp160, DUF2291, helical domain"/>
    <property type="match status" value="1"/>
</dbReference>
<dbReference type="InterPro" id="IPR014582">
    <property type="entry name" value="UCP033535_lipo"/>
</dbReference>
<reference evidence="1 2" key="1">
    <citation type="submission" date="2023-09" db="EMBL/GenBank/DDBJ databases">
        <authorList>
            <person name="Rey-Velasco X."/>
        </authorList>
    </citation>
    <scope>NUCLEOTIDE SEQUENCE [LARGE SCALE GENOMIC DNA]</scope>
    <source>
        <strain evidence="1 2">F225</strain>
    </source>
</reference>
<dbReference type="Proteomes" id="UP001253848">
    <property type="component" value="Unassembled WGS sequence"/>
</dbReference>